<dbReference type="PANTHER" id="PTHR24286">
    <property type="entry name" value="CYTOCHROME P450 26"/>
    <property type="match status" value="1"/>
</dbReference>
<accession>A0AAE1VMM0</accession>
<comment type="caution">
    <text evidence="4">The sequence shown here is derived from an EMBL/GenBank/DDBJ whole genome shotgun (WGS) entry which is preliminary data.</text>
</comment>
<dbReference type="Gene3D" id="1.10.630.10">
    <property type="entry name" value="Cytochrome P450"/>
    <property type="match status" value="1"/>
</dbReference>
<proteinExistence type="predicted"/>
<feature type="region of interest" description="Disordered" evidence="3">
    <location>
        <begin position="253"/>
        <end position="289"/>
    </location>
</feature>
<keyword evidence="5" id="KW-1185">Reference proteome</keyword>
<feature type="compositionally biased region" description="Basic residues" evidence="3">
    <location>
        <begin position="1"/>
        <end position="17"/>
    </location>
</feature>
<dbReference type="SUPFAM" id="SSF48264">
    <property type="entry name" value="Cytochrome P450"/>
    <property type="match status" value="1"/>
</dbReference>
<evidence type="ECO:0000256" key="3">
    <source>
        <dbReference type="SAM" id="MobiDB-lite"/>
    </source>
</evidence>
<dbReference type="GO" id="GO:0004497">
    <property type="term" value="F:monooxygenase activity"/>
    <property type="evidence" value="ECO:0007669"/>
    <property type="project" value="InterPro"/>
</dbReference>
<dbReference type="InterPro" id="IPR001128">
    <property type="entry name" value="Cyt_P450"/>
</dbReference>
<dbReference type="Pfam" id="PF00067">
    <property type="entry name" value="p450"/>
    <property type="match status" value="1"/>
</dbReference>
<dbReference type="PANTHER" id="PTHR24286:SF185">
    <property type="entry name" value="CYTOCHROME P450 87A3-LIKE"/>
    <property type="match status" value="1"/>
</dbReference>
<dbReference type="AlphaFoldDB" id="A0AAE1VMM0"/>
<dbReference type="EMBL" id="JAVYJV010000006">
    <property type="protein sequence ID" value="KAK4369611.1"/>
    <property type="molecule type" value="Genomic_DNA"/>
</dbReference>
<feature type="compositionally biased region" description="Polar residues" evidence="3">
    <location>
        <begin position="256"/>
        <end position="270"/>
    </location>
</feature>
<dbReference type="Proteomes" id="UP001291623">
    <property type="component" value="Unassembled WGS sequence"/>
</dbReference>
<dbReference type="GO" id="GO:0016132">
    <property type="term" value="P:brassinosteroid biosynthetic process"/>
    <property type="evidence" value="ECO:0007669"/>
    <property type="project" value="TreeGrafter"/>
</dbReference>
<evidence type="ECO:0000256" key="1">
    <source>
        <dbReference type="ARBA" id="ARBA00022723"/>
    </source>
</evidence>
<evidence type="ECO:0000313" key="4">
    <source>
        <dbReference type="EMBL" id="KAK4369611.1"/>
    </source>
</evidence>
<evidence type="ECO:0000256" key="2">
    <source>
        <dbReference type="ARBA" id="ARBA00023004"/>
    </source>
</evidence>
<evidence type="ECO:0000313" key="5">
    <source>
        <dbReference type="Proteomes" id="UP001291623"/>
    </source>
</evidence>
<dbReference type="GO" id="GO:0016125">
    <property type="term" value="P:sterol metabolic process"/>
    <property type="evidence" value="ECO:0007669"/>
    <property type="project" value="TreeGrafter"/>
</dbReference>
<dbReference type="GO" id="GO:0016705">
    <property type="term" value="F:oxidoreductase activity, acting on paired donors, with incorporation or reduction of molecular oxygen"/>
    <property type="evidence" value="ECO:0007669"/>
    <property type="project" value="InterPro"/>
</dbReference>
<keyword evidence="2" id="KW-0408">Iron</keyword>
<protein>
    <submittedName>
        <fullName evidence="4">Uncharacterized protein</fullName>
    </submittedName>
</protein>
<feature type="region of interest" description="Disordered" evidence="3">
    <location>
        <begin position="1"/>
        <end position="30"/>
    </location>
</feature>
<dbReference type="GO" id="GO:0010268">
    <property type="term" value="P:brassinosteroid homeostasis"/>
    <property type="evidence" value="ECO:0007669"/>
    <property type="project" value="TreeGrafter"/>
</dbReference>
<organism evidence="4 5">
    <name type="scientific">Anisodus tanguticus</name>
    <dbReference type="NCBI Taxonomy" id="243964"/>
    <lineage>
        <taxon>Eukaryota</taxon>
        <taxon>Viridiplantae</taxon>
        <taxon>Streptophyta</taxon>
        <taxon>Embryophyta</taxon>
        <taxon>Tracheophyta</taxon>
        <taxon>Spermatophyta</taxon>
        <taxon>Magnoliopsida</taxon>
        <taxon>eudicotyledons</taxon>
        <taxon>Gunneridae</taxon>
        <taxon>Pentapetalae</taxon>
        <taxon>asterids</taxon>
        <taxon>lamiids</taxon>
        <taxon>Solanales</taxon>
        <taxon>Solanaceae</taxon>
        <taxon>Solanoideae</taxon>
        <taxon>Hyoscyameae</taxon>
        <taxon>Anisodus</taxon>
    </lineage>
</organism>
<keyword evidence="1" id="KW-0479">Metal-binding</keyword>
<dbReference type="GO" id="GO:0020037">
    <property type="term" value="F:heme binding"/>
    <property type="evidence" value="ECO:0007669"/>
    <property type="project" value="InterPro"/>
</dbReference>
<sequence length="289" mass="33478">MKRREKSPTTRRHLKRHKTDEEGTPILDEEEEYENIIRNREDKDAPISWVEYKSMNFTHKVTNETVRLANIAPGIFRKVLKDVEIKGGKVYNELVDKFVIRTSGSVDFHITCNPHKSPRPKLVKLQVAIEEFCKIRERRFFKNPFSKTLFKIQALPSIANFISERDIGTYVIRLTHRIMDGYWPNDKVFHVGKRRKKCTKCKMKRVENRHGAVKGRGASQKVCQIQLFRGNEFLALPTIQIEENNTTQFNLIPRTSKATVESPTPGASTPRSDRSVKEVNHGDSIDFKG</sequence>
<gene>
    <name evidence="4" type="ORF">RND71_013403</name>
</gene>
<name>A0AAE1VMM0_9SOLA</name>
<reference evidence="4" key="1">
    <citation type="submission" date="2023-12" db="EMBL/GenBank/DDBJ databases">
        <title>Genome assembly of Anisodus tanguticus.</title>
        <authorList>
            <person name="Wang Y.-J."/>
        </authorList>
    </citation>
    <scope>NUCLEOTIDE SEQUENCE</scope>
    <source>
        <strain evidence="4">KB-2021</strain>
        <tissue evidence="4">Leaf</tissue>
    </source>
</reference>
<feature type="compositionally biased region" description="Basic and acidic residues" evidence="3">
    <location>
        <begin position="271"/>
        <end position="289"/>
    </location>
</feature>
<dbReference type="GO" id="GO:0005506">
    <property type="term" value="F:iron ion binding"/>
    <property type="evidence" value="ECO:0007669"/>
    <property type="project" value="InterPro"/>
</dbReference>
<dbReference type="InterPro" id="IPR036396">
    <property type="entry name" value="Cyt_P450_sf"/>
</dbReference>